<feature type="domain" description="Arb2" evidence="1">
    <location>
        <begin position="14"/>
        <end position="98"/>
    </location>
</feature>
<sequence length="334" mass="38375">MFRKKKSKRERPEFPHDLNALGYKIDEEQLLRTLNGEPYVYELKDRAYNEALYDKIVELVSEYVEEQLRSNYNMVKKILPIGTSEDAIHTKIYVRSDLCFHTLSAQSIWGFLSSLPTPTKYTGIRINQRQANITKAKTPYETVPENDSPELHVDYVFQHFVIPSAAQNIFVVANSYGAYSFVEVIQRHFVELKDRVKAVDFTASTHSIDSVKSDKVKNWIREHCRNWVVSDKQLGEEVIDPRFGCVNYSGGDDLIEYLLKTCESQTFSYIHQRLTVPSPSSDSYVEPEELTEAELLREAEAIFQHGGVEIRSWANIEEDGWGEEPTIQNGAGYG</sequence>
<dbReference type="PANTHER" id="PTHR21357:SF4">
    <property type="entry name" value="FAM172 FAMILY PROTEIN HOMOLOG CG10038"/>
    <property type="match status" value="1"/>
</dbReference>
<dbReference type="AlphaFoldDB" id="A0A9N9G537"/>
<reference evidence="2" key="1">
    <citation type="submission" date="2021-06" db="EMBL/GenBank/DDBJ databases">
        <authorList>
            <person name="Kallberg Y."/>
            <person name="Tangrot J."/>
            <person name="Rosling A."/>
        </authorList>
    </citation>
    <scope>NUCLEOTIDE SEQUENCE</scope>
    <source>
        <strain evidence="2">BR232B</strain>
    </source>
</reference>
<evidence type="ECO:0000259" key="1">
    <source>
        <dbReference type="Pfam" id="PF22749"/>
    </source>
</evidence>
<dbReference type="InterPro" id="IPR053858">
    <property type="entry name" value="Arb2_dom"/>
</dbReference>
<comment type="caution">
    <text evidence="2">The sequence shown here is derived from an EMBL/GenBank/DDBJ whole genome shotgun (WGS) entry which is preliminary data.</text>
</comment>
<dbReference type="OrthoDB" id="421951at2759"/>
<dbReference type="Proteomes" id="UP000789739">
    <property type="component" value="Unassembled WGS sequence"/>
</dbReference>
<gene>
    <name evidence="2" type="ORF">PBRASI_LOCUS6465</name>
</gene>
<dbReference type="InterPro" id="IPR048263">
    <property type="entry name" value="Arb2"/>
</dbReference>
<dbReference type="EMBL" id="CAJVPI010000861">
    <property type="protein sequence ID" value="CAG8578023.1"/>
    <property type="molecule type" value="Genomic_DNA"/>
</dbReference>
<feature type="domain" description="Arb2" evidence="1">
    <location>
        <begin position="106"/>
        <end position="233"/>
    </location>
</feature>
<dbReference type="GO" id="GO:0035197">
    <property type="term" value="F:siRNA binding"/>
    <property type="evidence" value="ECO:0007669"/>
    <property type="project" value="TreeGrafter"/>
</dbReference>
<dbReference type="GO" id="GO:0031048">
    <property type="term" value="P:regulatory ncRNA-mediated heterochromatin formation"/>
    <property type="evidence" value="ECO:0007669"/>
    <property type="project" value="TreeGrafter"/>
</dbReference>
<dbReference type="GO" id="GO:0005634">
    <property type="term" value="C:nucleus"/>
    <property type="evidence" value="ECO:0007669"/>
    <property type="project" value="TreeGrafter"/>
</dbReference>
<proteinExistence type="predicted"/>
<keyword evidence="3" id="KW-1185">Reference proteome</keyword>
<name>A0A9N9G537_9GLOM</name>
<evidence type="ECO:0000313" key="2">
    <source>
        <dbReference type="EMBL" id="CAG8578023.1"/>
    </source>
</evidence>
<organism evidence="2 3">
    <name type="scientific">Paraglomus brasilianum</name>
    <dbReference type="NCBI Taxonomy" id="144538"/>
    <lineage>
        <taxon>Eukaryota</taxon>
        <taxon>Fungi</taxon>
        <taxon>Fungi incertae sedis</taxon>
        <taxon>Mucoromycota</taxon>
        <taxon>Glomeromycotina</taxon>
        <taxon>Glomeromycetes</taxon>
        <taxon>Paraglomerales</taxon>
        <taxon>Paraglomeraceae</taxon>
        <taxon>Paraglomus</taxon>
    </lineage>
</organism>
<protein>
    <submittedName>
        <fullName evidence="2">7472_t:CDS:1</fullName>
    </submittedName>
</protein>
<evidence type="ECO:0000313" key="3">
    <source>
        <dbReference type="Proteomes" id="UP000789739"/>
    </source>
</evidence>
<dbReference type="PANTHER" id="PTHR21357">
    <property type="entry name" value="FAM172 FAMILY PROTEIN HOMOLOG CG10038"/>
    <property type="match status" value="1"/>
</dbReference>
<accession>A0A9N9G537</accession>
<dbReference type="Pfam" id="PF22749">
    <property type="entry name" value="Arb2"/>
    <property type="match status" value="2"/>
</dbReference>